<feature type="transmembrane region" description="Helical" evidence="5">
    <location>
        <begin position="57"/>
        <end position="77"/>
    </location>
</feature>
<dbReference type="PANTHER" id="PTHR15371">
    <property type="entry name" value="TIM23"/>
    <property type="match status" value="1"/>
</dbReference>
<evidence type="ECO:0000256" key="5">
    <source>
        <dbReference type="SAM" id="Phobius"/>
    </source>
</evidence>
<keyword evidence="2 5" id="KW-0812">Transmembrane</keyword>
<dbReference type="PANTHER" id="PTHR15371:SF24">
    <property type="entry name" value="MITOCHONDRIAL IMPORT INNER MEMBRANE TRANSLOCASE SUBUNIT TIM23-3"/>
    <property type="match status" value="1"/>
</dbReference>
<comment type="subcellular location">
    <subcellularLocation>
        <location evidence="1">Membrane</location>
        <topology evidence="1">Multi-pass membrane protein</topology>
    </subcellularLocation>
</comment>
<dbReference type="Proteomes" id="UP000554482">
    <property type="component" value="Unassembled WGS sequence"/>
</dbReference>
<dbReference type="EMBL" id="JABWDY010032288">
    <property type="protein sequence ID" value="KAF5184283.1"/>
    <property type="molecule type" value="Genomic_DNA"/>
</dbReference>
<organism evidence="6 7">
    <name type="scientific">Thalictrum thalictroides</name>
    <name type="common">Rue-anemone</name>
    <name type="synonym">Anemone thalictroides</name>
    <dbReference type="NCBI Taxonomy" id="46969"/>
    <lineage>
        <taxon>Eukaryota</taxon>
        <taxon>Viridiplantae</taxon>
        <taxon>Streptophyta</taxon>
        <taxon>Embryophyta</taxon>
        <taxon>Tracheophyta</taxon>
        <taxon>Spermatophyta</taxon>
        <taxon>Magnoliopsida</taxon>
        <taxon>Ranunculales</taxon>
        <taxon>Ranunculaceae</taxon>
        <taxon>Thalictroideae</taxon>
        <taxon>Thalictrum</taxon>
    </lineage>
</organism>
<evidence type="ECO:0000256" key="1">
    <source>
        <dbReference type="ARBA" id="ARBA00004141"/>
    </source>
</evidence>
<evidence type="ECO:0000256" key="4">
    <source>
        <dbReference type="ARBA" id="ARBA00023136"/>
    </source>
</evidence>
<name>A0A7J6VH94_THATH</name>
<evidence type="ECO:0000256" key="2">
    <source>
        <dbReference type="ARBA" id="ARBA00022692"/>
    </source>
</evidence>
<keyword evidence="3 5" id="KW-1133">Transmembrane helix</keyword>
<dbReference type="InterPro" id="IPR045238">
    <property type="entry name" value="Tim23-like"/>
</dbReference>
<proteinExistence type="predicted"/>
<feature type="transmembrane region" description="Helical" evidence="5">
    <location>
        <begin position="114"/>
        <end position="135"/>
    </location>
</feature>
<reference evidence="6 7" key="1">
    <citation type="submission" date="2020-06" db="EMBL/GenBank/DDBJ databases">
        <title>Transcriptomic and genomic resources for Thalictrum thalictroides and T. hernandezii: Facilitating candidate gene discovery in an emerging model plant lineage.</title>
        <authorList>
            <person name="Arias T."/>
            <person name="Riano-Pachon D.M."/>
            <person name="Di Stilio V.S."/>
        </authorList>
    </citation>
    <scope>NUCLEOTIDE SEQUENCE [LARGE SCALE GENOMIC DNA]</scope>
    <source>
        <strain evidence="7">cv. WT478/WT964</strain>
        <tissue evidence="6">Leaves</tissue>
    </source>
</reference>
<keyword evidence="4 5" id="KW-0472">Membrane</keyword>
<dbReference type="OrthoDB" id="159299at2759"/>
<keyword evidence="7" id="KW-1185">Reference proteome</keyword>
<gene>
    <name evidence="6" type="ORF">FRX31_026130</name>
</gene>
<protein>
    <submittedName>
        <fullName evidence="6">Mitochondrial import inner membrane translocase subunit tim23-3</fullName>
    </submittedName>
</protein>
<dbReference type="GO" id="GO:0030150">
    <property type="term" value="P:protein import into mitochondrial matrix"/>
    <property type="evidence" value="ECO:0007669"/>
    <property type="project" value="TreeGrafter"/>
</dbReference>
<sequence length="199" mass="21938">MANKTPDQENTQTITKSSKPRISFITAYYILTNLHDPFKKITCSSPKQKQTEELKSWLIHLFLLPGTGYLTGTIVGFTKGSIQGVKKPNIFVPDTRKILVNRVFNTGIETGKRYGGTLGVLGIMYTSIEAGVVYFTKRAYPYDPINTVVAGFGTGVLYKGFSWPRPKGAVSYAGLVGAFIAVTGKQLLKFNNDRRLSLS</sequence>
<dbReference type="AlphaFoldDB" id="A0A7J6VH94"/>
<comment type="caution">
    <text evidence="6">The sequence shown here is derived from an EMBL/GenBank/DDBJ whole genome shotgun (WGS) entry which is preliminary data.</text>
</comment>
<evidence type="ECO:0000256" key="3">
    <source>
        <dbReference type="ARBA" id="ARBA00022989"/>
    </source>
</evidence>
<dbReference type="GO" id="GO:0008320">
    <property type="term" value="F:protein transmembrane transporter activity"/>
    <property type="evidence" value="ECO:0007669"/>
    <property type="project" value="TreeGrafter"/>
</dbReference>
<evidence type="ECO:0000313" key="6">
    <source>
        <dbReference type="EMBL" id="KAF5184283.1"/>
    </source>
</evidence>
<dbReference type="Pfam" id="PF02466">
    <property type="entry name" value="Tim17"/>
    <property type="match status" value="1"/>
</dbReference>
<dbReference type="GO" id="GO:0005744">
    <property type="term" value="C:TIM23 mitochondrial import inner membrane translocase complex"/>
    <property type="evidence" value="ECO:0007669"/>
    <property type="project" value="TreeGrafter"/>
</dbReference>
<accession>A0A7J6VH94</accession>
<evidence type="ECO:0000313" key="7">
    <source>
        <dbReference type="Proteomes" id="UP000554482"/>
    </source>
</evidence>